<keyword evidence="1" id="KW-1133">Transmembrane helix</keyword>
<dbReference type="Proteomes" id="UP001056756">
    <property type="component" value="Chromosome"/>
</dbReference>
<reference evidence="3" key="1">
    <citation type="submission" date="2022-05" db="EMBL/GenBank/DDBJ databases">
        <title>Novel bacterial taxa in a minimal lignocellulolytic consortium and its capacity to transform plastics disclosed by genome-resolved metagenomics.</title>
        <authorList>
            <person name="Rodriguez C.A.D."/>
            <person name="Diaz-Garcia L."/>
            <person name="Herrera K."/>
            <person name="Tarazona N.A."/>
            <person name="Sproer C."/>
            <person name="Overmann J."/>
            <person name="Jimenez D.J."/>
        </authorList>
    </citation>
    <scope>NUCLEOTIDE SEQUENCE</scope>
    <source>
        <strain evidence="3">MAG5</strain>
    </source>
</reference>
<dbReference type="GO" id="GO:0008061">
    <property type="term" value="F:chitin binding"/>
    <property type="evidence" value="ECO:0007669"/>
    <property type="project" value="InterPro"/>
</dbReference>
<dbReference type="InterPro" id="IPR029070">
    <property type="entry name" value="Chitinase_insertion_sf"/>
</dbReference>
<dbReference type="SUPFAM" id="SSF51445">
    <property type="entry name" value="(Trans)glycosidases"/>
    <property type="match status" value="1"/>
</dbReference>
<dbReference type="GO" id="GO:0016787">
    <property type="term" value="F:hydrolase activity"/>
    <property type="evidence" value="ECO:0007669"/>
    <property type="project" value="UniProtKB-KW"/>
</dbReference>
<dbReference type="SMART" id="SM00636">
    <property type="entry name" value="Glyco_18"/>
    <property type="match status" value="1"/>
</dbReference>
<dbReference type="EMBL" id="CP097899">
    <property type="protein sequence ID" value="URN92644.1"/>
    <property type="molecule type" value="Genomic_DNA"/>
</dbReference>
<dbReference type="InterPro" id="IPR036582">
    <property type="entry name" value="Mao_N_sf"/>
</dbReference>
<dbReference type="Gene3D" id="3.10.50.10">
    <property type="match status" value="1"/>
</dbReference>
<dbReference type="PANTHER" id="PTHR46066">
    <property type="entry name" value="CHITINASE DOMAIN-CONTAINING PROTEIN 1 FAMILY MEMBER"/>
    <property type="match status" value="1"/>
</dbReference>
<dbReference type="InterPro" id="IPR001223">
    <property type="entry name" value="Glyco_hydro18_cat"/>
</dbReference>
<dbReference type="InterPro" id="IPR017853">
    <property type="entry name" value="GH"/>
</dbReference>
<proteinExistence type="predicted"/>
<organism evidence="3 4">
    <name type="scientific">Candidatus Pristimantibacillus lignocellulolyticus</name>
    <dbReference type="NCBI Taxonomy" id="2994561"/>
    <lineage>
        <taxon>Bacteria</taxon>
        <taxon>Bacillati</taxon>
        <taxon>Bacillota</taxon>
        <taxon>Bacilli</taxon>
        <taxon>Bacillales</taxon>
        <taxon>Paenibacillaceae</taxon>
        <taxon>Candidatus Pristimantibacillus</taxon>
    </lineage>
</organism>
<dbReference type="Gene3D" id="3.20.20.80">
    <property type="entry name" value="Glycosidases"/>
    <property type="match status" value="1"/>
</dbReference>
<name>A0A9J6Z9E0_9BACL</name>
<dbReference type="KEGG" id="plig:NAG76_12135"/>
<evidence type="ECO:0000259" key="2">
    <source>
        <dbReference type="PROSITE" id="PS51910"/>
    </source>
</evidence>
<dbReference type="PANTHER" id="PTHR46066:SF2">
    <property type="entry name" value="CHITINASE DOMAIN-CONTAINING PROTEIN 1"/>
    <property type="match status" value="1"/>
</dbReference>
<keyword evidence="1" id="KW-0812">Transmembrane</keyword>
<dbReference type="PROSITE" id="PS51910">
    <property type="entry name" value="GH18_2"/>
    <property type="match status" value="1"/>
</dbReference>
<dbReference type="InterPro" id="IPR011583">
    <property type="entry name" value="Chitinase_II/V-like_cat"/>
</dbReference>
<evidence type="ECO:0000256" key="1">
    <source>
        <dbReference type="SAM" id="Phobius"/>
    </source>
</evidence>
<dbReference type="SUPFAM" id="SSF55383">
    <property type="entry name" value="Copper amine oxidase, domain N"/>
    <property type="match status" value="1"/>
</dbReference>
<keyword evidence="3" id="KW-0378">Hydrolase</keyword>
<evidence type="ECO:0000313" key="4">
    <source>
        <dbReference type="Proteomes" id="UP001056756"/>
    </source>
</evidence>
<gene>
    <name evidence="3" type="ORF">NAG76_12135</name>
</gene>
<evidence type="ECO:0000313" key="3">
    <source>
        <dbReference type="EMBL" id="URN92644.1"/>
    </source>
</evidence>
<sequence>MEPRQFNYVNKRRGFRFNSVIWLFFVIALVATCWIGYVKLVPSFEQNNTSYEFEHPIYYEGDLQASGAVIVDEHVKLPLPLLESILVDSPIYYEEESNTLVLTTVDKVLRFETESLNALLNEKSYELTLTADVVDDTVYIPSEIIEQLYDLHIEYSKLTGIVMAYKGNTSVDTVTVSNEKGSHLRESATIKSPYYKVIETGQQLMVWEQLEGWLRVQTLDGVEGYIKTSHTTSNEAIVYQSNLDEYKGIDHDLSGQKINLTWEAIYNKQPNYVDMPAMEGVNVVSPTWFELVDDTGKIKGKATHEYIEWAHSRGYQIWALFSNGFEPDQTSEVLASAEKRFFMIQQLLAFAELYQLEGINIDFENVYTKDKENLVQFVKELTPIMHEQGLVVSIDVTPKSSSDMWSVFLDREALGKIVDYMIVMAYDEHWAASPKSGSVASLPWVESSITRILEEDGVPPEKLILAMPLYTRLWSEVNQEDGSVKVSSKAIGMKRSDEIIAEQSLEPKLDEVSGQNYVEYVEEGIKQRIWLEDELSIASRVNLVHKYNLAGVATWARSFQKPSIWPVIKETLFK</sequence>
<dbReference type="AlphaFoldDB" id="A0A9J6Z9E0"/>
<feature type="transmembrane region" description="Helical" evidence="1">
    <location>
        <begin position="20"/>
        <end position="38"/>
    </location>
</feature>
<accession>A0A9J6Z9E0</accession>
<protein>
    <submittedName>
        <fullName evidence="3">Glycosyl hydrolase family 18 protein</fullName>
    </submittedName>
</protein>
<feature type="domain" description="GH18" evidence="2">
    <location>
        <begin position="256"/>
        <end position="574"/>
    </location>
</feature>
<dbReference type="Gene3D" id="2.30.30.40">
    <property type="entry name" value="SH3 Domains"/>
    <property type="match status" value="1"/>
</dbReference>
<dbReference type="GO" id="GO:0005975">
    <property type="term" value="P:carbohydrate metabolic process"/>
    <property type="evidence" value="ECO:0007669"/>
    <property type="project" value="InterPro"/>
</dbReference>
<dbReference type="Pfam" id="PF00704">
    <property type="entry name" value="Glyco_hydro_18"/>
    <property type="match status" value="1"/>
</dbReference>
<keyword evidence="1" id="KW-0472">Membrane</keyword>